<evidence type="ECO:0000313" key="2">
    <source>
        <dbReference type="Proteomes" id="UP000828390"/>
    </source>
</evidence>
<evidence type="ECO:0000313" key="1">
    <source>
        <dbReference type="EMBL" id="KAH3842494.1"/>
    </source>
</evidence>
<dbReference type="EMBL" id="JAIWYP010000004">
    <property type="protein sequence ID" value="KAH3842494.1"/>
    <property type="molecule type" value="Genomic_DNA"/>
</dbReference>
<proteinExistence type="predicted"/>
<dbReference type="Proteomes" id="UP000828390">
    <property type="component" value="Unassembled WGS sequence"/>
</dbReference>
<organism evidence="1 2">
    <name type="scientific">Dreissena polymorpha</name>
    <name type="common">Zebra mussel</name>
    <name type="synonym">Mytilus polymorpha</name>
    <dbReference type="NCBI Taxonomy" id="45954"/>
    <lineage>
        <taxon>Eukaryota</taxon>
        <taxon>Metazoa</taxon>
        <taxon>Spiralia</taxon>
        <taxon>Lophotrochozoa</taxon>
        <taxon>Mollusca</taxon>
        <taxon>Bivalvia</taxon>
        <taxon>Autobranchia</taxon>
        <taxon>Heteroconchia</taxon>
        <taxon>Euheterodonta</taxon>
        <taxon>Imparidentia</taxon>
        <taxon>Neoheterodontei</taxon>
        <taxon>Myida</taxon>
        <taxon>Dreissenoidea</taxon>
        <taxon>Dreissenidae</taxon>
        <taxon>Dreissena</taxon>
    </lineage>
</organism>
<keyword evidence="2" id="KW-1185">Reference proteome</keyword>
<gene>
    <name evidence="1" type="ORF">DPMN_115990</name>
</gene>
<reference evidence="1" key="2">
    <citation type="submission" date="2020-11" db="EMBL/GenBank/DDBJ databases">
        <authorList>
            <person name="McCartney M.A."/>
            <person name="Auch B."/>
            <person name="Kono T."/>
            <person name="Mallez S."/>
            <person name="Becker A."/>
            <person name="Gohl D.M."/>
            <person name="Silverstein K.A.T."/>
            <person name="Koren S."/>
            <person name="Bechman K.B."/>
            <person name="Herman A."/>
            <person name="Abrahante J.E."/>
            <person name="Garbe J."/>
        </authorList>
    </citation>
    <scope>NUCLEOTIDE SEQUENCE</scope>
    <source>
        <strain evidence="1">Duluth1</strain>
        <tissue evidence="1">Whole animal</tissue>
    </source>
</reference>
<dbReference type="AlphaFoldDB" id="A0A9D4KN42"/>
<accession>A0A9D4KN42</accession>
<name>A0A9D4KN42_DREPO</name>
<comment type="caution">
    <text evidence="1">The sequence shown here is derived from an EMBL/GenBank/DDBJ whole genome shotgun (WGS) entry which is preliminary data.</text>
</comment>
<reference evidence="1" key="1">
    <citation type="journal article" date="2019" name="bioRxiv">
        <title>The Genome of the Zebra Mussel, Dreissena polymorpha: A Resource for Invasive Species Research.</title>
        <authorList>
            <person name="McCartney M.A."/>
            <person name="Auch B."/>
            <person name="Kono T."/>
            <person name="Mallez S."/>
            <person name="Zhang Y."/>
            <person name="Obille A."/>
            <person name="Becker A."/>
            <person name="Abrahante J.E."/>
            <person name="Garbe J."/>
            <person name="Badalamenti J.P."/>
            <person name="Herman A."/>
            <person name="Mangelson H."/>
            <person name="Liachko I."/>
            <person name="Sullivan S."/>
            <person name="Sone E.D."/>
            <person name="Koren S."/>
            <person name="Silverstein K.A.T."/>
            <person name="Beckman K.B."/>
            <person name="Gohl D.M."/>
        </authorList>
    </citation>
    <scope>NUCLEOTIDE SEQUENCE</scope>
    <source>
        <strain evidence="1">Duluth1</strain>
        <tissue evidence="1">Whole animal</tissue>
    </source>
</reference>
<sequence>MAFATPKDDIKAVDSSVRNKWRWEWITNDQIGQYLRKTKLPGQAYCTWCNRRLHKYQSTGKKDLHRL</sequence>
<protein>
    <submittedName>
        <fullName evidence="1">Uncharacterized protein</fullName>
    </submittedName>
</protein>